<sequence length="153" mass="15970">MFQNLRLVSFVLAAQLLLAPAILRVQSQSVIPSSAKPSPPSAVVNPSSVQANPSSSGVTTSSNGGNTLSSATNTVSSGGSSESFNPVAGKSVEEYQCTELMWKFDSNSTKTSSNCTLTWTNYEDQILVTNVTVPNVNCSGGYILTPTVDVKSS</sequence>
<accession>T1UNX0</accession>
<protein>
    <submittedName>
        <fullName evidence="3">Putative secreted protein</fullName>
    </submittedName>
</protein>
<dbReference type="VEuPathDB" id="FungiDB:HVAS_10187260"/>
<dbReference type="EMBL" id="KF018008">
    <property type="protein sequence ID" value="AGT80086.1"/>
    <property type="molecule type" value="Genomic_DNA"/>
</dbReference>
<reference evidence="3" key="1">
    <citation type="submission" date="2013-04" db="EMBL/GenBank/DDBJ databases">
        <title>Genome annotation of the coffee rust (Hemileia vastatrix) contributes to the gene repertoire catalogue of the Pucciniales.</title>
        <authorList>
            <person name="Cristancho M.M."/>
            <person name="Botero D.O."/>
            <person name="Giraldo W.G."/>
            <person name="Tabima J.F."/>
            <person name="Riano-Pachon D.M."/>
            <person name="Escobar C."/>
            <person name="Rozo Y.I."/>
            <person name="Rivera L.F."/>
            <person name="Restrepo S."/>
            <person name="Gaitan A.L."/>
        </authorList>
    </citation>
    <scope>NUCLEOTIDE SEQUENCE</scope>
</reference>
<feature type="non-terminal residue" evidence="3">
    <location>
        <position position="153"/>
    </location>
</feature>
<evidence type="ECO:0000256" key="1">
    <source>
        <dbReference type="SAM" id="MobiDB-lite"/>
    </source>
</evidence>
<dbReference type="AlphaFoldDB" id="T1UNX0"/>
<organism evidence="3">
    <name type="scientific">Hemileia vastatrix</name>
    <dbReference type="NCBI Taxonomy" id="203904"/>
    <lineage>
        <taxon>Eukaryota</taxon>
        <taxon>Fungi</taxon>
        <taxon>Dikarya</taxon>
        <taxon>Basidiomycota</taxon>
        <taxon>Pucciniomycotina</taxon>
        <taxon>Pucciniomycetes</taxon>
        <taxon>Pucciniales</taxon>
        <taxon>Zaghouaniaceae</taxon>
        <taxon>Hemileia</taxon>
    </lineage>
</organism>
<feature type="compositionally biased region" description="Polar residues" evidence="1">
    <location>
        <begin position="75"/>
        <end position="84"/>
    </location>
</feature>
<proteinExistence type="predicted"/>
<evidence type="ECO:0000313" key="3">
    <source>
        <dbReference type="EMBL" id="AGT80086.1"/>
    </source>
</evidence>
<keyword evidence="2" id="KW-0732">Signal</keyword>
<evidence type="ECO:0000256" key="2">
    <source>
        <dbReference type="SAM" id="SignalP"/>
    </source>
</evidence>
<feature type="compositionally biased region" description="Low complexity" evidence="1">
    <location>
        <begin position="34"/>
        <end position="74"/>
    </location>
</feature>
<feature type="chain" id="PRO_5004595249" evidence="2">
    <location>
        <begin position="28"/>
        <end position="153"/>
    </location>
</feature>
<feature type="region of interest" description="Disordered" evidence="1">
    <location>
        <begin position="34"/>
        <end position="87"/>
    </location>
</feature>
<feature type="signal peptide" evidence="2">
    <location>
        <begin position="1"/>
        <end position="27"/>
    </location>
</feature>
<name>T1UNX0_9BASI</name>